<dbReference type="AlphaFoldDB" id="A0A8S2HQK1"/>
<dbReference type="Proteomes" id="UP000677228">
    <property type="component" value="Unassembled WGS sequence"/>
</dbReference>
<protein>
    <submittedName>
        <fullName evidence="2">Uncharacterized protein</fullName>
    </submittedName>
</protein>
<organism evidence="2 3">
    <name type="scientific">Didymodactylos carnosus</name>
    <dbReference type="NCBI Taxonomy" id="1234261"/>
    <lineage>
        <taxon>Eukaryota</taxon>
        <taxon>Metazoa</taxon>
        <taxon>Spiralia</taxon>
        <taxon>Gnathifera</taxon>
        <taxon>Rotifera</taxon>
        <taxon>Eurotatoria</taxon>
        <taxon>Bdelloidea</taxon>
        <taxon>Philodinida</taxon>
        <taxon>Philodinidae</taxon>
        <taxon>Didymodactylos</taxon>
    </lineage>
</organism>
<dbReference type="EMBL" id="CAJOBA010003043">
    <property type="protein sequence ID" value="CAF3668587.1"/>
    <property type="molecule type" value="Genomic_DNA"/>
</dbReference>
<name>A0A8S2HQK1_9BILA</name>
<reference evidence="2" key="1">
    <citation type="submission" date="2021-02" db="EMBL/GenBank/DDBJ databases">
        <authorList>
            <person name="Nowell W R."/>
        </authorList>
    </citation>
    <scope>NUCLEOTIDE SEQUENCE</scope>
</reference>
<sequence length="68" mass="7714">MLGLMGRDKNFCVQVRAQGNRKMESLLVKLSKEIWHGVIVIYRYQFSIKFTKTTGEGIGDALPQELIG</sequence>
<comment type="caution">
    <text evidence="2">The sequence shown here is derived from an EMBL/GenBank/DDBJ whole genome shotgun (WGS) entry which is preliminary data.</text>
</comment>
<gene>
    <name evidence="1" type="ORF">OVA965_LOCUS8851</name>
    <name evidence="2" type="ORF">TMI583_LOCUS8847</name>
</gene>
<dbReference type="EMBL" id="CAJNOK010003042">
    <property type="protein sequence ID" value="CAF0885563.1"/>
    <property type="molecule type" value="Genomic_DNA"/>
</dbReference>
<dbReference type="Proteomes" id="UP000682733">
    <property type="component" value="Unassembled WGS sequence"/>
</dbReference>
<evidence type="ECO:0000313" key="1">
    <source>
        <dbReference type="EMBL" id="CAF0885563.1"/>
    </source>
</evidence>
<proteinExistence type="predicted"/>
<evidence type="ECO:0000313" key="3">
    <source>
        <dbReference type="Proteomes" id="UP000682733"/>
    </source>
</evidence>
<evidence type="ECO:0000313" key="2">
    <source>
        <dbReference type="EMBL" id="CAF3668587.1"/>
    </source>
</evidence>
<accession>A0A8S2HQK1</accession>